<comment type="caution">
    <text evidence="2">The sequence shown here is derived from an EMBL/GenBank/DDBJ whole genome shotgun (WGS) entry which is preliminary data.</text>
</comment>
<dbReference type="EMBL" id="JACBAZ010000002">
    <property type="protein sequence ID" value="NWK54983.1"/>
    <property type="molecule type" value="Genomic_DNA"/>
</dbReference>
<dbReference type="InterPro" id="IPR038726">
    <property type="entry name" value="PDDEXK_AddAB-type"/>
</dbReference>
<accession>A0A851GBJ6</accession>
<sequence length="288" mass="32744">MISAVLDHPVAMETVVDNPESIPDYGRALDYISASRLSCWQQCRRKHYFRYIADIPSKPSPAMHLGKVVHATLQQWNLWRWDQIQYTRSDLIRTFLGAWQKEKLDNPVKWKSDLEEVKLRNKAWSLVSTYLDEQVIDEDEDIAGVEVRLEAKLPDLPPVIGIVDLVREGGRIVDFKTAAKSPSEGSIAHVHGTQLAIYALLYRHCTGAREGGLELHHLVKTKEPKVCVSEIDPLGDREIVNVIELLHRYVNAVMAEDYTASPSFMCAGCEHLERCKQWPDSMVKGDTQ</sequence>
<dbReference type="Pfam" id="PF12705">
    <property type="entry name" value="PDDEXK_1"/>
    <property type="match status" value="1"/>
</dbReference>
<keyword evidence="3" id="KW-1185">Reference proteome</keyword>
<dbReference type="InterPro" id="IPR011604">
    <property type="entry name" value="PDDEXK-like_dom_sf"/>
</dbReference>
<dbReference type="AlphaFoldDB" id="A0A851GBJ6"/>
<dbReference type="RefSeq" id="WP_178931528.1">
    <property type="nucleotide sequence ID" value="NZ_JACBAZ010000002.1"/>
</dbReference>
<name>A0A851GBJ6_9BACT</name>
<proteinExistence type="predicted"/>
<reference evidence="2 3" key="1">
    <citation type="submission" date="2020-07" db="EMBL/GenBank/DDBJ databases">
        <title>Roseicoccus Jingziensis gen. nov., sp. nov., isolated from coastal seawater.</title>
        <authorList>
            <person name="Feng X."/>
        </authorList>
    </citation>
    <scope>NUCLEOTIDE SEQUENCE [LARGE SCALE GENOMIC DNA]</scope>
    <source>
        <strain evidence="2 3">N1E253</strain>
    </source>
</reference>
<protein>
    <submittedName>
        <fullName evidence="2">PD-(D/E)XK nuclease family protein</fullName>
    </submittedName>
</protein>
<gene>
    <name evidence="2" type="ORF">HW115_05140</name>
</gene>
<evidence type="ECO:0000259" key="1">
    <source>
        <dbReference type="Pfam" id="PF12705"/>
    </source>
</evidence>
<evidence type="ECO:0000313" key="2">
    <source>
        <dbReference type="EMBL" id="NWK54983.1"/>
    </source>
</evidence>
<dbReference type="Gene3D" id="3.90.320.10">
    <property type="match status" value="1"/>
</dbReference>
<dbReference type="Proteomes" id="UP000557872">
    <property type="component" value="Unassembled WGS sequence"/>
</dbReference>
<evidence type="ECO:0000313" key="3">
    <source>
        <dbReference type="Proteomes" id="UP000557872"/>
    </source>
</evidence>
<feature type="domain" description="PD-(D/E)XK endonuclease-like" evidence="1">
    <location>
        <begin position="32"/>
        <end position="276"/>
    </location>
</feature>
<organism evidence="2 3">
    <name type="scientific">Oceaniferula marina</name>
    <dbReference type="NCBI Taxonomy" id="2748318"/>
    <lineage>
        <taxon>Bacteria</taxon>
        <taxon>Pseudomonadati</taxon>
        <taxon>Verrucomicrobiota</taxon>
        <taxon>Verrucomicrobiia</taxon>
        <taxon>Verrucomicrobiales</taxon>
        <taxon>Verrucomicrobiaceae</taxon>
        <taxon>Oceaniferula</taxon>
    </lineage>
</organism>